<dbReference type="Proteomes" id="UP000887565">
    <property type="component" value="Unplaced"/>
</dbReference>
<reference evidence="2" key="1">
    <citation type="submission" date="2022-11" db="UniProtKB">
        <authorList>
            <consortium name="WormBaseParasite"/>
        </authorList>
    </citation>
    <scope>IDENTIFICATION</scope>
</reference>
<sequence>MLVECHLYLSSTQSMNENSASSKFRHKRAMLANILWAKRAPEIFNDRKASDRLGLANNARKVDNEA</sequence>
<dbReference type="WBParaSite" id="nRc.2.0.1.t48159-RA">
    <property type="protein sequence ID" value="nRc.2.0.1.t48159-RA"/>
    <property type="gene ID" value="nRc.2.0.1.g48159"/>
</dbReference>
<dbReference type="AlphaFoldDB" id="A0A915LAP8"/>
<accession>A0A915LAP8</accession>
<evidence type="ECO:0000313" key="2">
    <source>
        <dbReference type="WBParaSite" id="nRc.2.0.1.t48159-RA"/>
    </source>
</evidence>
<proteinExistence type="predicted"/>
<organism evidence="1 2">
    <name type="scientific">Romanomermis culicivorax</name>
    <name type="common">Nematode worm</name>
    <dbReference type="NCBI Taxonomy" id="13658"/>
    <lineage>
        <taxon>Eukaryota</taxon>
        <taxon>Metazoa</taxon>
        <taxon>Ecdysozoa</taxon>
        <taxon>Nematoda</taxon>
        <taxon>Enoplea</taxon>
        <taxon>Dorylaimia</taxon>
        <taxon>Mermithida</taxon>
        <taxon>Mermithoidea</taxon>
        <taxon>Mermithidae</taxon>
        <taxon>Romanomermis</taxon>
    </lineage>
</organism>
<name>A0A915LAP8_ROMCU</name>
<protein>
    <submittedName>
        <fullName evidence="2">Uncharacterized protein</fullName>
    </submittedName>
</protein>
<evidence type="ECO:0000313" key="1">
    <source>
        <dbReference type="Proteomes" id="UP000887565"/>
    </source>
</evidence>
<keyword evidence="1" id="KW-1185">Reference proteome</keyword>